<dbReference type="EMBL" id="FWWT01000008">
    <property type="protein sequence ID" value="SMB82460.1"/>
    <property type="molecule type" value="Genomic_DNA"/>
</dbReference>
<evidence type="ECO:0000313" key="13">
    <source>
        <dbReference type="Proteomes" id="UP000192731"/>
    </source>
</evidence>
<dbReference type="STRING" id="656914.SAMN00017405_0928"/>
<evidence type="ECO:0000256" key="8">
    <source>
        <dbReference type="ARBA" id="ARBA00022927"/>
    </source>
</evidence>
<keyword evidence="11" id="KW-0175">Coiled coil</keyword>
<feature type="coiled-coil region" evidence="11">
    <location>
        <begin position="8"/>
        <end position="42"/>
    </location>
</feature>
<evidence type="ECO:0000256" key="11">
    <source>
        <dbReference type="SAM" id="Coils"/>
    </source>
</evidence>
<keyword evidence="12" id="KW-0282">Flagellum</keyword>
<keyword evidence="7" id="KW-1005">Bacterial flagellum biogenesis</keyword>
<evidence type="ECO:0000256" key="1">
    <source>
        <dbReference type="ARBA" id="ARBA00004413"/>
    </source>
</evidence>
<evidence type="ECO:0000313" key="12">
    <source>
        <dbReference type="EMBL" id="SMB82460.1"/>
    </source>
</evidence>
<keyword evidence="8" id="KW-0653">Protein transport</keyword>
<dbReference type="Proteomes" id="UP000192731">
    <property type="component" value="Unassembled WGS sequence"/>
</dbReference>
<evidence type="ECO:0000256" key="2">
    <source>
        <dbReference type="ARBA" id="ARBA00010004"/>
    </source>
</evidence>
<dbReference type="GO" id="GO:0009288">
    <property type="term" value="C:bacterial-type flagellum"/>
    <property type="evidence" value="ECO:0007669"/>
    <property type="project" value="InterPro"/>
</dbReference>
<keyword evidence="9" id="KW-0472">Membrane</keyword>
<dbReference type="Gene3D" id="1.10.287.1700">
    <property type="match status" value="1"/>
</dbReference>
<keyword evidence="13" id="KW-1185">Reference proteome</keyword>
<keyword evidence="12" id="KW-0969">Cilium</keyword>
<evidence type="ECO:0000256" key="4">
    <source>
        <dbReference type="ARBA" id="ARBA00022448"/>
    </source>
</evidence>
<gene>
    <name evidence="12" type="ORF">SAMN00017405_0928</name>
</gene>
<keyword evidence="10" id="KW-1006">Bacterial flagellum protein export</keyword>
<sequence>MRQQQAYLEAIDNSIQNQQLRVQKAKEVVNEKRANLNEAAVDRKIMQDFKEKCIQKYRQEFLKEEQKLFDELGVIGFNSKAN</sequence>
<evidence type="ECO:0000256" key="10">
    <source>
        <dbReference type="ARBA" id="ARBA00023225"/>
    </source>
</evidence>
<dbReference type="GO" id="GO:0015031">
    <property type="term" value="P:protein transport"/>
    <property type="evidence" value="ECO:0007669"/>
    <property type="project" value="UniProtKB-KW"/>
</dbReference>
<dbReference type="InterPro" id="IPR053716">
    <property type="entry name" value="Flag_assembly_chemotaxis_eff"/>
</dbReference>
<evidence type="ECO:0000256" key="5">
    <source>
        <dbReference type="ARBA" id="ARBA00022475"/>
    </source>
</evidence>
<keyword evidence="12" id="KW-0966">Cell projection</keyword>
<keyword evidence="4" id="KW-0813">Transport</keyword>
<accession>A0A1W1UN10</accession>
<name>A0A1W1UN10_DESTI</name>
<comment type="similarity">
    <text evidence="2">Belongs to the FliJ family.</text>
</comment>
<evidence type="ECO:0000256" key="6">
    <source>
        <dbReference type="ARBA" id="ARBA00022500"/>
    </source>
</evidence>
<evidence type="ECO:0000256" key="7">
    <source>
        <dbReference type="ARBA" id="ARBA00022795"/>
    </source>
</evidence>
<proteinExistence type="inferred from homology"/>
<organism evidence="12 13">
    <name type="scientific">Desulfonispora thiosulfatigenes DSM 11270</name>
    <dbReference type="NCBI Taxonomy" id="656914"/>
    <lineage>
        <taxon>Bacteria</taxon>
        <taxon>Bacillati</taxon>
        <taxon>Bacillota</taxon>
        <taxon>Clostridia</taxon>
        <taxon>Eubacteriales</taxon>
        <taxon>Peptococcaceae</taxon>
        <taxon>Desulfonispora</taxon>
    </lineage>
</organism>
<comment type="subcellular location">
    <subcellularLocation>
        <location evidence="1">Cell membrane</location>
        <topology evidence="1">Peripheral membrane protein</topology>
        <orientation evidence="1">Cytoplasmic side</orientation>
    </subcellularLocation>
</comment>
<dbReference type="GO" id="GO:0006935">
    <property type="term" value="P:chemotaxis"/>
    <property type="evidence" value="ECO:0007669"/>
    <property type="project" value="UniProtKB-KW"/>
</dbReference>
<keyword evidence="5" id="KW-1003">Cell membrane</keyword>
<dbReference type="InterPro" id="IPR012823">
    <property type="entry name" value="Flagell_FliJ"/>
</dbReference>
<keyword evidence="6" id="KW-0145">Chemotaxis</keyword>
<dbReference type="GO" id="GO:0005886">
    <property type="term" value="C:plasma membrane"/>
    <property type="evidence" value="ECO:0007669"/>
    <property type="project" value="UniProtKB-SubCell"/>
</dbReference>
<dbReference type="GO" id="GO:0044781">
    <property type="term" value="P:bacterial-type flagellum organization"/>
    <property type="evidence" value="ECO:0007669"/>
    <property type="project" value="UniProtKB-KW"/>
</dbReference>
<reference evidence="12 13" key="1">
    <citation type="submission" date="2017-04" db="EMBL/GenBank/DDBJ databases">
        <authorList>
            <person name="Afonso C.L."/>
            <person name="Miller P.J."/>
            <person name="Scott M.A."/>
            <person name="Spackman E."/>
            <person name="Goraichik I."/>
            <person name="Dimitrov K.M."/>
            <person name="Suarez D.L."/>
            <person name="Swayne D.E."/>
        </authorList>
    </citation>
    <scope>NUCLEOTIDE SEQUENCE [LARGE SCALE GENOMIC DNA]</scope>
    <source>
        <strain evidence="12 13">DSM 11270</strain>
    </source>
</reference>
<evidence type="ECO:0000256" key="3">
    <source>
        <dbReference type="ARBA" id="ARBA00020392"/>
    </source>
</evidence>
<dbReference type="GO" id="GO:0071973">
    <property type="term" value="P:bacterial-type flagellum-dependent cell motility"/>
    <property type="evidence" value="ECO:0007669"/>
    <property type="project" value="InterPro"/>
</dbReference>
<dbReference type="AlphaFoldDB" id="A0A1W1UN10"/>
<evidence type="ECO:0000256" key="9">
    <source>
        <dbReference type="ARBA" id="ARBA00023136"/>
    </source>
</evidence>
<dbReference type="Pfam" id="PF02050">
    <property type="entry name" value="FliJ"/>
    <property type="match status" value="1"/>
</dbReference>
<protein>
    <recommendedName>
        <fullName evidence="3">Flagellar FliJ protein</fullName>
    </recommendedName>
</protein>